<dbReference type="Proteomes" id="UP000237347">
    <property type="component" value="Unassembled WGS sequence"/>
</dbReference>
<comment type="caution">
    <text evidence="1">The sequence shown here is derived from an EMBL/GenBank/DDBJ whole genome shotgun (WGS) entry which is preliminary data.</text>
</comment>
<reference evidence="1 2" key="1">
    <citation type="journal article" date="2018" name="Sci. Data">
        <title>The draft genome sequence of cork oak.</title>
        <authorList>
            <person name="Ramos A.M."/>
            <person name="Usie A."/>
            <person name="Barbosa P."/>
            <person name="Barros P.M."/>
            <person name="Capote T."/>
            <person name="Chaves I."/>
            <person name="Simoes F."/>
            <person name="Abreu I."/>
            <person name="Carrasquinho I."/>
            <person name="Faro C."/>
            <person name="Guimaraes J.B."/>
            <person name="Mendonca D."/>
            <person name="Nobrega F."/>
            <person name="Rodrigues L."/>
            <person name="Saibo N.J.M."/>
            <person name="Varela M.C."/>
            <person name="Egas C."/>
            <person name="Matos J."/>
            <person name="Miguel C.M."/>
            <person name="Oliveira M.M."/>
            <person name="Ricardo C.P."/>
            <person name="Goncalves S."/>
        </authorList>
    </citation>
    <scope>NUCLEOTIDE SEQUENCE [LARGE SCALE GENOMIC DNA]</scope>
    <source>
        <strain evidence="2">cv. HL8</strain>
    </source>
</reference>
<keyword evidence="2" id="KW-1185">Reference proteome</keyword>
<dbReference type="AlphaFoldDB" id="A0AAW0LP69"/>
<proteinExistence type="predicted"/>
<gene>
    <name evidence="1" type="ORF">CFP56_037709</name>
</gene>
<evidence type="ECO:0000313" key="2">
    <source>
        <dbReference type="Proteomes" id="UP000237347"/>
    </source>
</evidence>
<evidence type="ECO:0000313" key="1">
    <source>
        <dbReference type="EMBL" id="KAK7852877.1"/>
    </source>
</evidence>
<protein>
    <submittedName>
        <fullName evidence="1">Uncharacterized protein</fullName>
    </submittedName>
</protein>
<dbReference type="EMBL" id="PKMF04000071">
    <property type="protein sequence ID" value="KAK7852877.1"/>
    <property type="molecule type" value="Genomic_DNA"/>
</dbReference>
<accession>A0AAW0LP69</accession>
<name>A0AAW0LP69_QUESU</name>
<sequence>MCQPPQSSESAPVCKKIINGSDAHNIRPISRTDIRLGLLDLGTLRLELETLWVKWFQFLIAS</sequence>
<organism evidence="1 2">
    <name type="scientific">Quercus suber</name>
    <name type="common">Cork oak</name>
    <dbReference type="NCBI Taxonomy" id="58331"/>
    <lineage>
        <taxon>Eukaryota</taxon>
        <taxon>Viridiplantae</taxon>
        <taxon>Streptophyta</taxon>
        <taxon>Embryophyta</taxon>
        <taxon>Tracheophyta</taxon>
        <taxon>Spermatophyta</taxon>
        <taxon>Magnoliopsida</taxon>
        <taxon>eudicotyledons</taxon>
        <taxon>Gunneridae</taxon>
        <taxon>Pentapetalae</taxon>
        <taxon>rosids</taxon>
        <taxon>fabids</taxon>
        <taxon>Fagales</taxon>
        <taxon>Fagaceae</taxon>
        <taxon>Quercus</taxon>
    </lineage>
</organism>